<dbReference type="SMART" id="SM00822">
    <property type="entry name" value="PKS_KR"/>
    <property type="match status" value="1"/>
</dbReference>
<comment type="similarity">
    <text evidence="1 3">Belongs to the short-chain dehydrogenases/reductases (SDR) family.</text>
</comment>
<dbReference type="AlphaFoldDB" id="A0A238Y9M7"/>
<dbReference type="PIRSF" id="PIRSF000126">
    <property type="entry name" value="11-beta-HSD1"/>
    <property type="match status" value="1"/>
</dbReference>
<organism evidence="5 6">
    <name type="scientific">Haloechinothrix alba</name>
    <dbReference type="NCBI Taxonomy" id="664784"/>
    <lineage>
        <taxon>Bacteria</taxon>
        <taxon>Bacillati</taxon>
        <taxon>Actinomycetota</taxon>
        <taxon>Actinomycetes</taxon>
        <taxon>Pseudonocardiales</taxon>
        <taxon>Pseudonocardiaceae</taxon>
        <taxon>Haloechinothrix</taxon>
    </lineage>
</organism>
<evidence type="ECO:0000256" key="1">
    <source>
        <dbReference type="ARBA" id="ARBA00006484"/>
    </source>
</evidence>
<gene>
    <name evidence="5" type="ORF">SAMN06265360_11443</name>
</gene>
<dbReference type="GO" id="GO:0016491">
    <property type="term" value="F:oxidoreductase activity"/>
    <property type="evidence" value="ECO:0007669"/>
    <property type="project" value="UniProtKB-KW"/>
</dbReference>
<dbReference type="InterPro" id="IPR057326">
    <property type="entry name" value="KR_dom"/>
</dbReference>
<evidence type="ECO:0000259" key="4">
    <source>
        <dbReference type="SMART" id="SM00822"/>
    </source>
</evidence>
<evidence type="ECO:0000256" key="3">
    <source>
        <dbReference type="RuleBase" id="RU000363"/>
    </source>
</evidence>
<proteinExistence type="inferred from homology"/>
<dbReference type="PANTHER" id="PTHR44196:SF2">
    <property type="entry name" value="SHORT-CHAIN DEHYDROGENASE-RELATED"/>
    <property type="match status" value="1"/>
</dbReference>
<sequence length="256" mass="27006">MATALITGATAGIGAALARRLADRGYDVVLVARDAERLRAMASELGGRGITAEVLPADLADAEQRGKVERHLADHPVDVLVNNAGLGLNERFDEVDPGRLEAQLDLNVTSVLRLTRAAVPGMVSRGGGAVVNVSSVAGFFPASGPAYAATKAWVTTFSEGMAASLAGTGVRMLALCPGFTRTEFHQRSGDDVSRIPGWLWLDADRVARECLADLDRGRTVSVPGKRWKAIVGAGRLVPAPVRRFAQNKLAAGRTRT</sequence>
<evidence type="ECO:0000313" key="5">
    <source>
        <dbReference type="EMBL" id="SNR67313.1"/>
    </source>
</evidence>
<dbReference type="EMBL" id="FZNW01000014">
    <property type="protein sequence ID" value="SNR67313.1"/>
    <property type="molecule type" value="Genomic_DNA"/>
</dbReference>
<dbReference type="OrthoDB" id="9810734at2"/>
<dbReference type="RefSeq" id="WP_089302140.1">
    <property type="nucleotide sequence ID" value="NZ_FZNW01000014.1"/>
</dbReference>
<evidence type="ECO:0000256" key="2">
    <source>
        <dbReference type="ARBA" id="ARBA00023002"/>
    </source>
</evidence>
<dbReference type="InterPro" id="IPR002347">
    <property type="entry name" value="SDR_fam"/>
</dbReference>
<dbReference type="PRINTS" id="PR00081">
    <property type="entry name" value="GDHRDH"/>
</dbReference>
<dbReference type="PANTHER" id="PTHR44196">
    <property type="entry name" value="DEHYDROGENASE/REDUCTASE SDR FAMILY MEMBER 7B"/>
    <property type="match status" value="1"/>
</dbReference>
<dbReference type="PRINTS" id="PR00080">
    <property type="entry name" value="SDRFAMILY"/>
</dbReference>
<name>A0A238Y9M7_9PSEU</name>
<dbReference type="GO" id="GO:0016020">
    <property type="term" value="C:membrane"/>
    <property type="evidence" value="ECO:0007669"/>
    <property type="project" value="TreeGrafter"/>
</dbReference>
<protein>
    <recommendedName>
        <fullName evidence="4">Ketoreductase domain-containing protein</fullName>
    </recommendedName>
</protein>
<dbReference type="InterPro" id="IPR036291">
    <property type="entry name" value="NAD(P)-bd_dom_sf"/>
</dbReference>
<accession>A0A238Y9M7</accession>
<dbReference type="SUPFAM" id="SSF51735">
    <property type="entry name" value="NAD(P)-binding Rossmann-fold domains"/>
    <property type="match status" value="1"/>
</dbReference>
<dbReference type="Gene3D" id="3.40.50.720">
    <property type="entry name" value="NAD(P)-binding Rossmann-like Domain"/>
    <property type="match status" value="1"/>
</dbReference>
<dbReference type="CDD" id="cd05233">
    <property type="entry name" value="SDR_c"/>
    <property type="match status" value="1"/>
</dbReference>
<reference evidence="5 6" key="1">
    <citation type="submission" date="2017-06" db="EMBL/GenBank/DDBJ databases">
        <authorList>
            <person name="Kim H.J."/>
            <person name="Triplett B.A."/>
        </authorList>
    </citation>
    <scope>NUCLEOTIDE SEQUENCE [LARGE SCALE GENOMIC DNA]</scope>
    <source>
        <strain evidence="5 6">DSM 45207</strain>
    </source>
</reference>
<feature type="domain" description="Ketoreductase" evidence="4">
    <location>
        <begin position="2"/>
        <end position="179"/>
    </location>
</feature>
<evidence type="ECO:0000313" key="6">
    <source>
        <dbReference type="Proteomes" id="UP000198348"/>
    </source>
</evidence>
<dbReference type="Pfam" id="PF00106">
    <property type="entry name" value="adh_short"/>
    <property type="match status" value="1"/>
</dbReference>
<dbReference type="Proteomes" id="UP000198348">
    <property type="component" value="Unassembled WGS sequence"/>
</dbReference>
<keyword evidence="6" id="KW-1185">Reference proteome</keyword>
<keyword evidence="2" id="KW-0560">Oxidoreductase</keyword>